<evidence type="ECO:0000313" key="2">
    <source>
        <dbReference type="EMBL" id="RLN29053.1"/>
    </source>
</evidence>
<evidence type="ECO:0000259" key="1">
    <source>
        <dbReference type="PROSITE" id="PS50181"/>
    </source>
</evidence>
<accession>A0A3L6SXL4</accession>
<gene>
    <name evidence="2" type="ORF">C2845_PM05G07250</name>
</gene>
<dbReference type="STRING" id="4540.A0A3L6SXL4"/>
<protein>
    <recommendedName>
        <fullName evidence="1">F-box domain-containing protein</fullName>
    </recommendedName>
</protein>
<dbReference type="PROSITE" id="PS50181">
    <property type="entry name" value="FBOX"/>
    <property type="match status" value="1"/>
</dbReference>
<dbReference type="EMBL" id="PQIB02000003">
    <property type="protein sequence ID" value="RLN29053.1"/>
    <property type="molecule type" value="Genomic_DNA"/>
</dbReference>
<proteinExistence type="predicted"/>
<comment type="caution">
    <text evidence="2">The sequence shown here is derived from an EMBL/GenBank/DDBJ whole genome shotgun (WGS) entry which is preliminary data.</text>
</comment>
<dbReference type="InterPro" id="IPR036047">
    <property type="entry name" value="F-box-like_dom_sf"/>
</dbReference>
<dbReference type="Proteomes" id="UP000275267">
    <property type="component" value="Unassembled WGS sequence"/>
</dbReference>
<name>A0A3L6SXL4_PANMI</name>
<organism evidence="2 3">
    <name type="scientific">Panicum miliaceum</name>
    <name type="common">Proso millet</name>
    <name type="synonym">Broomcorn millet</name>
    <dbReference type="NCBI Taxonomy" id="4540"/>
    <lineage>
        <taxon>Eukaryota</taxon>
        <taxon>Viridiplantae</taxon>
        <taxon>Streptophyta</taxon>
        <taxon>Embryophyta</taxon>
        <taxon>Tracheophyta</taxon>
        <taxon>Spermatophyta</taxon>
        <taxon>Magnoliopsida</taxon>
        <taxon>Liliopsida</taxon>
        <taxon>Poales</taxon>
        <taxon>Poaceae</taxon>
        <taxon>PACMAD clade</taxon>
        <taxon>Panicoideae</taxon>
        <taxon>Panicodae</taxon>
        <taxon>Paniceae</taxon>
        <taxon>Panicinae</taxon>
        <taxon>Panicum</taxon>
        <taxon>Panicum sect. Panicum</taxon>
    </lineage>
</organism>
<feature type="domain" description="F-box" evidence="1">
    <location>
        <begin position="40"/>
        <end position="88"/>
    </location>
</feature>
<dbReference type="OrthoDB" id="657097at2759"/>
<dbReference type="Gene3D" id="1.20.1280.50">
    <property type="match status" value="1"/>
</dbReference>
<sequence>MARSGCRRGGFSWQLDRQARRSSGAGQILLLRRALAARREDRISALPDDLLLLILRRLDTRSALGTGSLSRRWAHLPRELGALDLRAVDMLPPRYHRWVDLYNDIRTNRTVLHYRPRALSLELLPNMRRYERRAMRAFTSSTASFLEGPRRRVRRLSLEFFITGSGAAGCMMNRLVAEAVDAWGVEDLEAVARPTLRRGEKRDVHTFPSHGLCNEPRASRLRRLRLTGCVPPPLHGAEGIMSIVFVDAPSSEIRELVVEDCVFRQLQVVALPRLESLASLRSRVFFDTSTSVPRLSQRNITMHYGDDGLADWLLELELDKFLEDTPDTRSLIIRFTGPYRWIVPSSSPAEFLPNLRRLLVADVPSSWDATWIRLLLEMAPSLETLDVHLAVPGAGEEQPGDDEIPWPPADAEPPQRLRHLEEFVVAALRRLAMFRGGHAGYRDWEMVTQEHPWSDDDKGSIIDQIMDGDEALLAALQRAVDEAAALDAVSSSFHGIATGKTH</sequence>
<dbReference type="PANTHER" id="PTHR35545:SF20">
    <property type="entry name" value="OS05G0536800 PROTEIN"/>
    <property type="match status" value="1"/>
</dbReference>
<dbReference type="PANTHER" id="PTHR35545">
    <property type="entry name" value="F-BOX DOMAIN-CONTAINING PROTEIN"/>
    <property type="match status" value="1"/>
</dbReference>
<dbReference type="Pfam" id="PF00646">
    <property type="entry name" value="F-box"/>
    <property type="match status" value="1"/>
</dbReference>
<reference evidence="3" key="1">
    <citation type="journal article" date="2019" name="Nat. Commun.">
        <title>The genome of broomcorn millet.</title>
        <authorList>
            <person name="Zou C."/>
            <person name="Miki D."/>
            <person name="Li D."/>
            <person name="Tang Q."/>
            <person name="Xiao L."/>
            <person name="Rajput S."/>
            <person name="Deng P."/>
            <person name="Jia W."/>
            <person name="Huang R."/>
            <person name="Zhang M."/>
            <person name="Sun Y."/>
            <person name="Hu J."/>
            <person name="Fu X."/>
            <person name="Schnable P.S."/>
            <person name="Li F."/>
            <person name="Zhang H."/>
            <person name="Feng B."/>
            <person name="Zhu X."/>
            <person name="Liu R."/>
            <person name="Schnable J.C."/>
            <person name="Zhu J.-K."/>
            <person name="Zhang H."/>
        </authorList>
    </citation>
    <scope>NUCLEOTIDE SEQUENCE [LARGE SCALE GENOMIC DNA]</scope>
</reference>
<keyword evidence="3" id="KW-1185">Reference proteome</keyword>
<dbReference type="InterPro" id="IPR001810">
    <property type="entry name" value="F-box_dom"/>
</dbReference>
<evidence type="ECO:0000313" key="3">
    <source>
        <dbReference type="Proteomes" id="UP000275267"/>
    </source>
</evidence>
<dbReference type="AlphaFoldDB" id="A0A3L6SXL4"/>
<dbReference type="SUPFAM" id="SSF81383">
    <property type="entry name" value="F-box domain"/>
    <property type="match status" value="1"/>
</dbReference>